<dbReference type="Pfam" id="PF26238">
    <property type="entry name" value="DUF8054_M"/>
    <property type="match status" value="1"/>
</dbReference>
<feature type="transmembrane region" description="Helical" evidence="1">
    <location>
        <begin position="27"/>
        <end position="48"/>
    </location>
</feature>
<keyword evidence="1" id="KW-0812">Transmembrane</keyword>
<dbReference type="InterPro" id="IPR058674">
    <property type="entry name" value="DUF8054_N"/>
</dbReference>
<evidence type="ECO:0000259" key="3">
    <source>
        <dbReference type="Pfam" id="PF26238"/>
    </source>
</evidence>
<evidence type="ECO:0000259" key="2">
    <source>
        <dbReference type="Pfam" id="PF26236"/>
    </source>
</evidence>
<evidence type="ECO:0000313" key="4">
    <source>
        <dbReference type="EMBL" id="MBV0901366.1"/>
    </source>
</evidence>
<dbReference type="EMBL" id="JAHQXE010000002">
    <property type="protein sequence ID" value="MBV0901366.1"/>
    <property type="molecule type" value="Genomic_DNA"/>
</dbReference>
<proteinExistence type="predicted"/>
<reference evidence="4" key="1">
    <citation type="submission" date="2021-06" db="EMBL/GenBank/DDBJ databases">
        <title>New haloarchaea isolates fom saline soil.</title>
        <authorList>
            <person name="Duran-Viseras A."/>
            <person name="Sanchez-Porro C.S."/>
            <person name="Ventosa A."/>
        </authorList>
    </citation>
    <scope>NUCLEOTIDE SEQUENCE</scope>
    <source>
        <strain evidence="4">JCM 18369</strain>
    </source>
</reference>
<protein>
    <submittedName>
        <fullName evidence="4">Uncharacterized protein</fullName>
    </submittedName>
</protein>
<dbReference type="RefSeq" id="WP_162412583.1">
    <property type="nucleotide sequence ID" value="NZ_JAHQXE010000002.1"/>
</dbReference>
<sequence length="273" mass="28506">MTDRVRTALSSATDSLVRPEYTGENRCWPCTVLNVAILVLAVAAVAWLSPPAGAALALVGLALITSRGYVVPYTPRIGPAVVARLPIDAGHAGPETPPTEGGDDVSAVASGADGEAVLGALIDAGIVHGEAEIRLDDDFRAAWRDRMTELRDADLEAALEAAVPNVSAERYTWQGDPWYSLDRADLDRPSSTLSRPVALADVAAIETLTGYGLSRPVACQAARPLRQFLSACPACDSALTVGNDSCCGGFGPDGPTEVLACESCDTHVFVFAE</sequence>
<dbReference type="Proteomes" id="UP001166304">
    <property type="component" value="Unassembled WGS sequence"/>
</dbReference>
<comment type="caution">
    <text evidence="4">The sequence shown here is derived from an EMBL/GenBank/DDBJ whole genome shotgun (WGS) entry which is preliminary data.</text>
</comment>
<dbReference type="InterPro" id="IPR058775">
    <property type="entry name" value="DUF8054_M"/>
</dbReference>
<dbReference type="AlphaFoldDB" id="A0AA41G0R8"/>
<feature type="domain" description="DUF8054" evidence="2">
    <location>
        <begin position="14"/>
        <end position="84"/>
    </location>
</feature>
<organism evidence="4 5">
    <name type="scientific">Haloarcula salina</name>
    <dbReference type="NCBI Taxonomy" id="1429914"/>
    <lineage>
        <taxon>Archaea</taxon>
        <taxon>Methanobacteriati</taxon>
        <taxon>Methanobacteriota</taxon>
        <taxon>Stenosarchaea group</taxon>
        <taxon>Halobacteria</taxon>
        <taxon>Halobacteriales</taxon>
        <taxon>Haloarculaceae</taxon>
        <taxon>Haloarcula</taxon>
    </lineage>
</organism>
<keyword evidence="1" id="KW-1133">Transmembrane helix</keyword>
<keyword evidence="1" id="KW-0472">Membrane</keyword>
<evidence type="ECO:0000313" key="5">
    <source>
        <dbReference type="Proteomes" id="UP001166304"/>
    </source>
</evidence>
<gene>
    <name evidence="4" type="ORF">KTS37_06140</name>
</gene>
<accession>A0AA41G0R8</accession>
<keyword evidence="5" id="KW-1185">Reference proteome</keyword>
<evidence type="ECO:0000256" key="1">
    <source>
        <dbReference type="SAM" id="Phobius"/>
    </source>
</evidence>
<name>A0AA41G0R8_9EURY</name>
<feature type="domain" description="DUF8054" evidence="3">
    <location>
        <begin position="119"/>
        <end position="209"/>
    </location>
</feature>
<dbReference type="Pfam" id="PF26236">
    <property type="entry name" value="DUF8054_N"/>
    <property type="match status" value="1"/>
</dbReference>